<accession>A0A8T0N137</accession>
<feature type="region of interest" description="Disordered" evidence="1">
    <location>
        <begin position="89"/>
        <end position="120"/>
    </location>
</feature>
<sequence>MLCQMGPWRGDAGRGRAAAPCRFPRRPAWRARPAAPTALPPSTLPVFLPPPRALPCCLRPFPSVSFFLARPSLRQLPLLLHLKVQGRGRPGRLSDRSGLPRLAGGRRINHRTGRPREHAAAGAVPVSGCLLRRTGSPIGNHWANRNNVSFHLLSRQRFGQVR</sequence>
<dbReference type="EMBL" id="CM029054">
    <property type="protein sequence ID" value="KAG2542845.1"/>
    <property type="molecule type" value="Genomic_DNA"/>
</dbReference>
<reference evidence="2" key="1">
    <citation type="submission" date="2020-05" db="EMBL/GenBank/DDBJ databases">
        <title>WGS assembly of Panicum virgatum.</title>
        <authorList>
            <person name="Lovell J.T."/>
            <person name="Jenkins J."/>
            <person name="Shu S."/>
            <person name="Juenger T.E."/>
            <person name="Schmutz J."/>
        </authorList>
    </citation>
    <scope>NUCLEOTIDE SEQUENCE</scope>
    <source>
        <strain evidence="2">AP13</strain>
    </source>
</reference>
<name>A0A8T0N137_PANVG</name>
<gene>
    <name evidence="2" type="ORF">PVAP13_9NG817831</name>
</gene>
<evidence type="ECO:0000313" key="2">
    <source>
        <dbReference type="EMBL" id="KAG2542845.1"/>
    </source>
</evidence>
<evidence type="ECO:0000313" key="3">
    <source>
        <dbReference type="Proteomes" id="UP000823388"/>
    </source>
</evidence>
<keyword evidence="3" id="KW-1185">Reference proteome</keyword>
<comment type="caution">
    <text evidence="2">The sequence shown here is derived from an EMBL/GenBank/DDBJ whole genome shotgun (WGS) entry which is preliminary data.</text>
</comment>
<protein>
    <submittedName>
        <fullName evidence="2">Uncharacterized protein</fullName>
    </submittedName>
</protein>
<evidence type="ECO:0000256" key="1">
    <source>
        <dbReference type="SAM" id="MobiDB-lite"/>
    </source>
</evidence>
<dbReference type="Proteomes" id="UP000823388">
    <property type="component" value="Chromosome 9N"/>
</dbReference>
<organism evidence="2 3">
    <name type="scientific">Panicum virgatum</name>
    <name type="common">Blackwell switchgrass</name>
    <dbReference type="NCBI Taxonomy" id="38727"/>
    <lineage>
        <taxon>Eukaryota</taxon>
        <taxon>Viridiplantae</taxon>
        <taxon>Streptophyta</taxon>
        <taxon>Embryophyta</taxon>
        <taxon>Tracheophyta</taxon>
        <taxon>Spermatophyta</taxon>
        <taxon>Magnoliopsida</taxon>
        <taxon>Liliopsida</taxon>
        <taxon>Poales</taxon>
        <taxon>Poaceae</taxon>
        <taxon>PACMAD clade</taxon>
        <taxon>Panicoideae</taxon>
        <taxon>Panicodae</taxon>
        <taxon>Paniceae</taxon>
        <taxon>Panicinae</taxon>
        <taxon>Panicum</taxon>
        <taxon>Panicum sect. Hiantes</taxon>
    </lineage>
</organism>
<dbReference type="AlphaFoldDB" id="A0A8T0N137"/>
<proteinExistence type="predicted"/>